<dbReference type="EMBL" id="VSSQ01005502">
    <property type="protein sequence ID" value="MPM29404.1"/>
    <property type="molecule type" value="Genomic_DNA"/>
</dbReference>
<reference evidence="1" key="1">
    <citation type="submission" date="2019-08" db="EMBL/GenBank/DDBJ databases">
        <authorList>
            <person name="Kucharzyk K."/>
            <person name="Murdoch R.W."/>
            <person name="Higgins S."/>
            <person name="Loffler F."/>
        </authorList>
    </citation>
    <scope>NUCLEOTIDE SEQUENCE</scope>
</reference>
<sequence length="98" mass="11271">MMKHTDPLTSEFLLLMALSMEADTGCQKLFTKTIGRYHLDRIRNTVNHLNTDWLTEEAPELHPMNLWLEERKTPAVQGAKHTVGIGEKKVECLILRTL</sequence>
<organism evidence="1">
    <name type="scientific">bioreactor metagenome</name>
    <dbReference type="NCBI Taxonomy" id="1076179"/>
    <lineage>
        <taxon>unclassified sequences</taxon>
        <taxon>metagenomes</taxon>
        <taxon>ecological metagenomes</taxon>
    </lineage>
</organism>
<protein>
    <submittedName>
        <fullName evidence="1">Uncharacterized protein</fullName>
    </submittedName>
</protein>
<gene>
    <name evidence="1" type="ORF">SDC9_75944</name>
</gene>
<evidence type="ECO:0000313" key="1">
    <source>
        <dbReference type="EMBL" id="MPM29404.1"/>
    </source>
</evidence>
<name>A0A644YTN3_9ZZZZ</name>
<comment type="caution">
    <text evidence="1">The sequence shown here is derived from an EMBL/GenBank/DDBJ whole genome shotgun (WGS) entry which is preliminary data.</text>
</comment>
<dbReference type="AlphaFoldDB" id="A0A644YTN3"/>
<proteinExistence type="predicted"/>
<accession>A0A644YTN3</accession>